<proteinExistence type="predicted"/>
<feature type="compositionally biased region" description="Polar residues" evidence="1">
    <location>
        <begin position="29"/>
        <end position="40"/>
    </location>
</feature>
<dbReference type="AlphaFoldDB" id="A0A067PG86"/>
<dbReference type="Proteomes" id="UP000027265">
    <property type="component" value="Unassembled WGS sequence"/>
</dbReference>
<feature type="compositionally biased region" description="Pro residues" evidence="1">
    <location>
        <begin position="134"/>
        <end position="144"/>
    </location>
</feature>
<evidence type="ECO:0000256" key="1">
    <source>
        <dbReference type="SAM" id="MobiDB-lite"/>
    </source>
</evidence>
<sequence>MSQPPRRSSARQKNVPAASVGADMLPNPLKSTSAITSGSGQIKFKLTIPAQQPDAGVTEGDKINGPAPPENQPQPKKRTRAPSIPAQDLPVDTPSKPPAKRARGKGAQKTNDLVDLQEDVSPKNTPRISQIPAQPKPPLPPRSPAPFCKARPAVPGGPNMPRPRRTSEEVQKAALAKAEVDAEIARLLEKRILLAAQEEMNDREAEQAEDLAAP</sequence>
<dbReference type="InParanoid" id="A0A067PG86"/>
<dbReference type="EMBL" id="KL197768">
    <property type="protein sequence ID" value="KDQ50017.1"/>
    <property type="molecule type" value="Genomic_DNA"/>
</dbReference>
<gene>
    <name evidence="2" type="ORF">JAAARDRAFT_200349</name>
</gene>
<keyword evidence="3" id="KW-1185">Reference proteome</keyword>
<dbReference type="HOGENOM" id="CLU_1289090_0_0_1"/>
<organism evidence="2 3">
    <name type="scientific">Jaapia argillacea MUCL 33604</name>
    <dbReference type="NCBI Taxonomy" id="933084"/>
    <lineage>
        <taxon>Eukaryota</taxon>
        <taxon>Fungi</taxon>
        <taxon>Dikarya</taxon>
        <taxon>Basidiomycota</taxon>
        <taxon>Agaricomycotina</taxon>
        <taxon>Agaricomycetes</taxon>
        <taxon>Agaricomycetidae</taxon>
        <taxon>Jaapiales</taxon>
        <taxon>Jaapiaceae</taxon>
        <taxon>Jaapia</taxon>
    </lineage>
</organism>
<evidence type="ECO:0000313" key="3">
    <source>
        <dbReference type="Proteomes" id="UP000027265"/>
    </source>
</evidence>
<evidence type="ECO:0000313" key="2">
    <source>
        <dbReference type="EMBL" id="KDQ50017.1"/>
    </source>
</evidence>
<protein>
    <submittedName>
        <fullName evidence="2">Uncharacterized protein</fullName>
    </submittedName>
</protein>
<reference evidence="3" key="1">
    <citation type="journal article" date="2014" name="Proc. Natl. Acad. Sci. U.S.A.">
        <title>Extensive sampling of basidiomycete genomes demonstrates inadequacy of the white-rot/brown-rot paradigm for wood decay fungi.</title>
        <authorList>
            <person name="Riley R."/>
            <person name="Salamov A.A."/>
            <person name="Brown D.W."/>
            <person name="Nagy L.G."/>
            <person name="Floudas D."/>
            <person name="Held B.W."/>
            <person name="Levasseur A."/>
            <person name="Lombard V."/>
            <person name="Morin E."/>
            <person name="Otillar R."/>
            <person name="Lindquist E.A."/>
            <person name="Sun H."/>
            <person name="LaButti K.M."/>
            <person name="Schmutz J."/>
            <person name="Jabbour D."/>
            <person name="Luo H."/>
            <person name="Baker S.E."/>
            <person name="Pisabarro A.G."/>
            <person name="Walton J.D."/>
            <person name="Blanchette R.A."/>
            <person name="Henrissat B."/>
            <person name="Martin F."/>
            <person name="Cullen D."/>
            <person name="Hibbett D.S."/>
            <person name="Grigoriev I.V."/>
        </authorList>
    </citation>
    <scope>NUCLEOTIDE SEQUENCE [LARGE SCALE GENOMIC DNA]</scope>
    <source>
        <strain evidence="3">MUCL 33604</strain>
    </source>
</reference>
<feature type="region of interest" description="Disordered" evidence="1">
    <location>
        <begin position="1"/>
        <end position="169"/>
    </location>
</feature>
<name>A0A067PG86_9AGAM</name>
<accession>A0A067PG86</accession>